<keyword evidence="2" id="KW-1185">Reference proteome</keyword>
<protein>
    <submittedName>
        <fullName evidence="1">Uncharacterized protein</fullName>
    </submittedName>
</protein>
<dbReference type="RefSeq" id="WP_154473854.1">
    <property type="nucleotide sequence ID" value="NZ_DBEWUL010000081.1"/>
</dbReference>
<reference evidence="1 2" key="1">
    <citation type="submission" date="2019-08" db="EMBL/GenBank/DDBJ databases">
        <title>In-depth cultivation of the pig gut microbiome towards novel bacterial diversity and tailored functional studies.</title>
        <authorList>
            <person name="Wylensek D."/>
            <person name="Hitch T.C.A."/>
            <person name="Clavel T."/>
        </authorList>
    </citation>
    <scope>NUCLEOTIDE SEQUENCE [LARGE SCALE GENOMIC DNA]</scope>
    <source>
        <strain evidence="1 2">WCA-389-WT-23D1</strain>
    </source>
</reference>
<accession>A0A7X2NP07</accession>
<gene>
    <name evidence="1" type="ORF">FYJ39_18370</name>
</gene>
<sequence>MKMSLGEAISPELKTKCYSPDLPFEKMATAFANELMADEMSLYAGPSYQAGIRAAFKNTARRTPA</sequence>
<dbReference type="EMBL" id="VUMD01000025">
    <property type="protein sequence ID" value="MSS38432.1"/>
    <property type="molecule type" value="Genomic_DNA"/>
</dbReference>
<evidence type="ECO:0000313" key="2">
    <source>
        <dbReference type="Proteomes" id="UP000429958"/>
    </source>
</evidence>
<evidence type="ECO:0000313" key="1">
    <source>
        <dbReference type="EMBL" id="MSS38432.1"/>
    </source>
</evidence>
<dbReference type="AlphaFoldDB" id="A0A7X2NP07"/>
<name>A0A7X2NP07_9CLOT</name>
<comment type="caution">
    <text evidence="1">The sequence shown here is derived from an EMBL/GenBank/DDBJ whole genome shotgun (WGS) entry which is preliminary data.</text>
</comment>
<organism evidence="1 2">
    <name type="scientific">Clostridium porci</name>
    <dbReference type="NCBI Taxonomy" id="2605778"/>
    <lineage>
        <taxon>Bacteria</taxon>
        <taxon>Bacillati</taxon>
        <taxon>Bacillota</taxon>
        <taxon>Clostridia</taxon>
        <taxon>Eubacteriales</taxon>
        <taxon>Clostridiaceae</taxon>
        <taxon>Clostridium</taxon>
    </lineage>
</organism>
<dbReference type="Proteomes" id="UP000429958">
    <property type="component" value="Unassembled WGS sequence"/>
</dbReference>
<proteinExistence type="predicted"/>